<accession>A0AAV4CG85</accession>
<dbReference type="EMBL" id="BLXT01006250">
    <property type="protein sequence ID" value="GFO30612.1"/>
    <property type="molecule type" value="Genomic_DNA"/>
</dbReference>
<keyword evidence="2" id="KW-1185">Reference proteome</keyword>
<organism evidence="1 2">
    <name type="scientific">Plakobranchus ocellatus</name>
    <dbReference type="NCBI Taxonomy" id="259542"/>
    <lineage>
        <taxon>Eukaryota</taxon>
        <taxon>Metazoa</taxon>
        <taxon>Spiralia</taxon>
        <taxon>Lophotrochozoa</taxon>
        <taxon>Mollusca</taxon>
        <taxon>Gastropoda</taxon>
        <taxon>Heterobranchia</taxon>
        <taxon>Euthyneura</taxon>
        <taxon>Panpulmonata</taxon>
        <taxon>Sacoglossa</taxon>
        <taxon>Placobranchoidea</taxon>
        <taxon>Plakobranchidae</taxon>
        <taxon>Plakobranchus</taxon>
    </lineage>
</organism>
<dbReference type="AlphaFoldDB" id="A0AAV4CG85"/>
<proteinExistence type="predicted"/>
<sequence>MARVRRQQYKQKPILKLQERNVAHRGTNPSYRECWVGWGQFACRGLSIFQNVGASVSRLTSSVSTSTPLKLRKMAGARMTDKALCGGRQPGGRNVEEDARPLLLCVRDSTAAWRRQGYSCLKNLGKTQHKKCQRVL</sequence>
<dbReference type="Proteomes" id="UP000735302">
    <property type="component" value="Unassembled WGS sequence"/>
</dbReference>
<protein>
    <submittedName>
        <fullName evidence="1">Uncharacterized protein</fullName>
    </submittedName>
</protein>
<reference evidence="1 2" key="1">
    <citation type="journal article" date="2021" name="Elife">
        <title>Chloroplast acquisition without the gene transfer in kleptoplastic sea slugs, Plakobranchus ocellatus.</title>
        <authorList>
            <person name="Maeda T."/>
            <person name="Takahashi S."/>
            <person name="Yoshida T."/>
            <person name="Shimamura S."/>
            <person name="Takaki Y."/>
            <person name="Nagai Y."/>
            <person name="Toyoda A."/>
            <person name="Suzuki Y."/>
            <person name="Arimoto A."/>
            <person name="Ishii H."/>
            <person name="Satoh N."/>
            <person name="Nishiyama T."/>
            <person name="Hasebe M."/>
            <person name="Maruyama T."/>
            <person name="Minagawa J."/>
            <person name="Obokata J."/>
            <person name="Shigenobu S."/>
        </authorList>
    </citation>
    <scope>NUCLEOTIDE SEQUENCE [LARGE SCALE GENOMIC DNA]</scope>
</reference>
<evidence type="ECO:0000313" key="1">
    <source>
        <dbReference type="EMBL" id="GFO30612.1"/>
    </source>
</evidence>
<comment type="caution">
    <text evidence="1">The sequence shown here is derived from an EMBL/GenBank/DDBJ whole genome shotgun (WGS) entry which is preliminary data.</text>
</comment>
<evidence type="ECO:0000313" key="2">
    <source>
        <dbReference type="Proteomes" id="UP000735302"/>
    </source>
</evidence>
<name>A0AAV4CG85_9GAST</name>
<gene>
    <name evidence="1" type="ORF">PoB_005711700</name>
</gene>